<dbReference type="InterPro" id="IPR036396">
    <property type="entry name" value="Cyt_P450_sf"/>
</dbReference>
<dbReference type="EMBL" id="JNBR01002405">
    <property type="protein sequence ID" value="OQR83008.1"/>
    <property type="molecule type" value="Genomic_DNA"/>
</dbReference>
<sequence length="295" mass="32896">MIITKNPTVFRPALGALRHNIDVAPSICGVARYFMPRSFVVVDHGDWTHIRQSLRRGTVMQSLDTLPHIVASTINKLGAQLATSNNFVITVVPKEALPKLTFDVFHRVLYQWDPDSVSNSPEATPLLGAALDVSEVMAERLLVPFSFLWSLPLARNRTADAACGILRRKVENLVGARRAYLRSLDNLSRPTLLDFMTAAHDNVELTEDEVLDNIMGFFIAWADLKVVCAYVIASYDLSRPADGPSIKYDSTPSLGLEEGNGTMHWRRLESLKAAPHVIVHNFVYKHKAKYTSQNS</sequence>
<comment type="caution">
    <text evidence="1">The sequence shown here is derived from an EMBL/GenBank/DDBJ whole genome shotgun (WGS) entry which is preliminary data.</text>
</comment>
<organism evidence="1 2">
    <name type="scientific">Achlya hypogyna</name>
    <name type="common">Oomycete</name>
    <name type="synonym">Protoachlya hypogyna</name>
    <dbReference type="NCBI Taxonomy" id="1202772"/>
    <lineage>
        <taxon>Eukaryota</taxon>
        <taxon>Sar</taxon>
        <taxon>Stramenopiles</taxon>
        <taxon>Oomycota</taxon>
        <taxon>Saprolegniomycetes</taxon>
        <taxon>Saprolegniales</taxon>
        <taxon>Achlyaceae</taxon>
        <taxon>Achlya</taxon>
    </lineage>
</organism>
<dbReference type="GO" id="GO:0016705">
    <property type="term" value="F:oxidoreductase activity, acting on paired donors, with incorporation or reduction of molecular oxygen"/>
    <property type="evidence" value="ECO:0007669"/>
    <property type="project" value="InterPro"/>
</dbReference>
<evidence type="ECO:0008006" key="3">
    <source>
        <dbReference type="Google" id="ProtNLM"/>
    </source>
</evidence>
<keyword evidence="2" id="KW-1185">Reference proteome</keyword>
<evidence type="ECO:0000313" key="1">
    <source>
        <dbReference type="EMBL" id="OQR83008.1"/>
    </source>
</evidence>
<reference evidence="1 2" key="1">
    <citation type="journal article" date="2014" name="Genome Biol. Evol.">
        <title>The secreted proteins of Achlya hypogyna and Thraustotheca clavata identify the ancestral oomycete secretome and reveal gene acquisitions by horizontal gene transfer.</title>
        <authorList>
            <person name="Misner I."/>
            <person name="Blouin N."/>
            <person name="Leonard G."/>
            <person name="Richards T.A."/>
            <person name="Lane C.E."/>
        </authorList>
    </citation>
    <scope>NUCLEOTIDE SEQUENCE [LARGE SCALE GENOMIC DNA]</scope>
    <source>
        <strain evidence="1 2">ATCC 48635</strain>
    </source>
</reference>
<dbReference type="GO" id="GO:0020037">
    <property type="term" value="F:heme binding"/>
    <property type="evidence" value="ECO:0007669"/>
    <property type="project" value="InterPro"/>
</dbReference>
<protein>
    <recommendedName>
        <fullName evidence="3">Cytochrome P450</fullName>
    </recommendedName>
</protein>
<proteinExistence type="predicted"/>
<dbReference type="InterPro" id="IPR001128">
    <property type="entry name" value="Cyt_P450"/>
</dbReference>
<name>A0A1V9YBE2_ACHHY</name>
<accession>A0A1V9YBE2</accession>
<dbReference type="SUPFAM" id="SSF48264">
    <property type="entry name" value="Cytochrome P450"/>
    <property type="match status" value="1"/>
</dbReference>
<dbReference type="Gene3D" id="1.10.630.10">
    <property type="entry name" value="Cytochrome P450"/>
    <property type="match status" value="1"/>
</dbReference>
<evidence type="ECO:0000313" key="2">
    <source>
        <dbReference type="Proteomes" id="UP000243579"/>
    </source>
</evidence>
<dbReference type="GO" id="GO:0005506">
    <property type="term" value="F:iron ion binding"/>
    <property type="evidence" value="ECO:0007669"/>
    <property type="project" value="InterPro"/>
</dbReference>
<dbReference type="Proteomes" id="UP000243579">
    <property type="component" value="Unassembled WGS sequence"/>
</dbReference>
<dbReference type="GO" id="GO:0004497">
    <property type="term" value="F:monooxygenase activity"/>
    <property type="evidence" value="ECO:0007669"/>
    <property type="project" value="InterPro"/>
</dbReference>
<dbReference type="Pfam" id="PF00067">
    <property type="entry name" value="p450"/>
    <property type="match status" value="1"/>
</dbReference>
<dbReference type="OrthoDB" id="79759at2759"/>
<gene>
    <name evidence="1" type="ORF">ACHHYP_15200</name>
</gene>
<dbReference type="AlphaFoldDB" id="A0A1V9YBE2"/>